<sequence>MQKLKMLAHGTVISTALIAASTASMAATTDYQIDAKHTATLFSWSHFGFSNPTANFDDVQGVITVDDKHPEKSSVSVTIPVKSINSHVEALDKEFLTEAWFNEAKYPNITFKSTKVQTKDKKHFKISGDLTVKGVTKPVVLNATLNGMGEHPMAKKKAIGFNATTSFKRSDFGIGQYVPAVSDEIKVNITTEALIK</sequence>
<feature type="signal peptide" evidence="1">
    <location>
        <begin position="1"/>
        <end position="26"/>
    </location>
</feature>
<evidence type="ECO:0000256" key="1">
    <source>
        <dbReference type="SAM" id="SignalP"/>
    </source>
</evidence>
<feature type="domain" description="Lipid/polyisoprenoid-binding YceI-like" evidence="2">
    <location>
        <begin position="30"/>
        <end position="194"/>
    </location>
</feature>
<feature type="chain" id="PRO_5013137161" evidence="1">
    <location>
        <begin position="27"/>
        <end position="196"/>
    </location>
</feature>
<dbReference type="InterPro" id="IPR007372">
    <property type="entry name" value="Lipid/polyisoprenoid-bd_YceI"/>
</dbReference>
<dbReference type="Pfam" id="PF04264">
    <property type="entry name" value="YceI"/>
    <property type="match status" value="1"/>
</dbReference>
<dbReference type="PANTHER" id="PTHR34406">
    <property type="entry name" value="PROTEIN YCEI"/>
    <property type="match status" value="1"/>
</dbReference>
<dbReference type="Gene3D" id="2.40.128.110">
    <property type="entry name" value="Lipid/polyisoprenoid-binding, YceI-like"/>
    <property type="match status" value="1"/>
</dbReference>
<dbReference type="PANTHER" id="PTHR34406:SF1">
    <property type="entry name" value="PROTEIN YCEI"/>
    <property type="match status" value="1"/>
</dbReference>
<protein>
    <submittedName>
        <fullName evidence="3">Polyisoprenoid-binding protein</fullName>
    </submittedName>
</protein>
<proteinExistence type="predicted"/>
<evidence type="ECO:0000313" key="4">
    <source>
        <dbReference type="Proteomes" id="UP000192132"/>
    </source>
</evidence>
<dbReference type="STRING" id="1907941.BKE30_06165"/>
<dbReference type="SMART" id="SM00867">
    <property type="entry name" value="YceI"/>
    <property type="match status" value="1"/>
</dbReference>
<dbReference type="Proteomes" id="UP000192132">
    <property type="component" value="Unassembled WGS sequence"/>
</dbReference>
<keyword evidence="4" id="KW-1185">Reference proteome</keyword>
<reference evidence="3 4" key="1">
    <citation type="submission" date="2016-10" db="EMBL/GenBank/DDBJ databases">
        <title>Draft Genome sequence of Alkanindiges sp. strain H1.</title>
        <authorList>
            <person name="Subhash Y."/>
            <person name="Lee S."/>
        </authorList>
    </citation>
    <scope>NUCLEOTIDE SEQUENCE [LARGE SCALE GENOMIC DNA]</scope>
    <source>
        <strain evidence="3 4">H1</strain>
    </source>
</reference>
<organism evidence="3 4">
    <name type="scientific">Alkanindiges hydrocarboniclasticus</name>
    <dbReference type="NCBI Taxonomy" id="1907941"/>
    <lineage>
        <taxon>Bacteria</taxon>
        <taxon>Pseudomonadati</taxon>
        <taxon>Pseudomonadota</taxon>
        <taxon>Gammaproteobacteria</taxon>
        <taxon>Moraxellales</taxon>
        <taxon>Moraxellaceae</taxon>
        <taxon>Alkanindiges</taxon>
    </lineage>
</organism>
<accession>A0A1S8CWG9</accession>
<evidence type="ECO:0000313" key="3">
    <source>
        <dbReference type="EMBL" id="ONG41089.1"/>
    </source>
</evidence>
<keyword evidence="1" id="KW-0732">Signal</keyword>
<gene>
    <name evidence="3" type="ORF">BKE30_06165</name>
</gene>
<name>A0A1S8CWG9_9GAMM</name>
<dbReference type="AlphaFoldDB" id="A0A1S8CWG9"/>
<dbReference type="OrthoDB" id="9811006at2"/>
<dbReference type="InterPro" id="IPR036761">
    <property type="entry name" value="TTHA0802/YceI-like_sf"/>
</dbReference>
<dbReference type="EMBL" id="MLCN01000014">
    <property type="protein sequence ID" value="ONG41089.1"/>
    <property type="molecule type" value="Genomic_DNA"/>
</dbReference>
<dbReference type="RefSeq" id="WP_076877814.1">
    <property type="nucleotide sequence ID" value="NZ_MLCN01000014.1"/>
</dbReference>
<comment type="caution">
    <text evidence="3">The sequence shown here is derived from an EMBL/GenBank/DDBJ whole genome shotgun (WGS) entry which is preliminary data.</text>
</comment>
<evidence type="ECO:0000259" key="2">
    <source>
        <dbReference type="SMART" id="SM00867"/>
    </source>
</evidence>
<dbReference type="SUPFAM" id="SSF101874">
    <property type="entry name" value="YceI-like"/>
    <property type="match status" value="1"/>
</dbReference>